<evidence type="ECO:0000313" key="11">
    <source>
        <dbReference type="Proteomes" id="UP000027997"/>
    </source>
</evidence>
<dbReference type="SUPFAM" id="SSF54373">
    <property type="entry name" value="FAD-linked reductases, C-terminal domain"/>
    <property type="match status" value="1"/>
</dbReference>
<comment type="caution">
    <text evidence="10">The sequence shown here is derived from an EMBL/GenBank/DDBJ whole genome shotgun (WGS) entry which is preliminary data.</text>
</comment>
<dbReference type="EMBL" id="JOJP01000001">
    <property type="protein sequence ID" value="KEI69565.1"/>
    <property type="molecule type" value="Genomic_DNA"/>
</dbReference>
<evidence type="ECO:0000256" key="6">
    <source>
        <dbReference type="RuleBase" id="RU366069"/>
    </source>
</evidence>
<dbReference type="Gene3D" id="3.50.50.60">
    <property type="entry name" value="FAD/NAD(P)-binding domain"/>
    <property type="match status" value="1"/>
</dbReference>
<evidence type="ECO:0000259" key="8">
    <source>
        <dbReference type="Pfam" id="PF21162"/>
    </source>
</evidence>
<dbReference type="Pfam" id="PF26311">
    <property type="entry name" value="ETF-QO_FixC_C"/>
    <property type="match status" value="1"/>
</dbReference>
<evidence type="ECO:0000313" key="10">
    <source>
        <dbReference type="EMBL" id="KEI69565.1"/>
    </source>
</evidence>
<dbReference type="eggNOG" id="COG0644">
    <property type="taxonomic scope" value="Bacteria"/>
</dbReference>
<feature type="domain" description="ETF-QO/FixC ubiquinone-binding" evidence="8">
    <location>
        <begin position="182"/>
        <end position="280"/>
    </location>
</feature>
<dbReference type="PANTHER" id="PTHR43624:SF2">
    <property type="entry name" value="ELECTRON TRANSFER FLAVOPROTEIN-QUINONE OXIDOREDUCTASE YDIS-RELATED"/>
    <property type="match status" value="1"/>
</dbReference>
<evidence type="ECO:0000256" key="5">
    <source>
        <dbReference type="ARBA" id="ARBA00023002"/>
    </source>
</evidence>
<gene>
    <name evidence="10" type="ORF">GV64_01355</name>
</gene>
<dbReference type="Pfam" id="PF21162">
    <property type="entry name" value="ETFQO_UQ-bd"/>
    <property type="match status" value="1"/>
</dbReference>
<dbReference type="NCBIfam" id="NF007542">
    <property type="entry name" value="PRK10157.1"/>
    <property type="match status" value="1"/>
</dbReference>
<keyword evidence="4 6" id="KW-0274">FAD</keyword>
<name>A0A081K5Y9_9GAMM</name>
<dbReference type="PANTHER" id="PTHR43624">
    <property type="entry name" value="ELECTRON TRANSFER FLAVOPROTEIN-QUINONE OXIDOREDUCTASE YDIS-RELATED"/>
    <property type="match status" value="1"/>
</dbReference>
<feature type="domain" description="FixC-like C-terminal" evidence="9">
    <location>
        <begin position="368"/>
        <end position="427"/>
    </location>
</feature>
<dbReference type="GO" id="GO:0016491">
    <property type="term" value="F:oxidoreductase activity"/>
    <property type="evidence" value="ECO:0007669"/>
    <property type="project" value="UniProtKB-UniRule"/>
</dbReference>
<evidence type="ECO:0000259" key="9">
    <source>
        <dbReference type="Pfam" id="PF26311"/>
    </source>
</evidence>
<evidence type="ECO:0000256" key="2">
    <source>
        <dbReference type="ARBA" id="ARBA00006796"/>
    </source>
</evidence>
<dbReference type="SUPFAM" id="SSF51905">
    <property type="entry name" value="FAD/NAD(P)-binding domain"/>
    <property type="match status" value="1"/>
</dbReference>
<dbReference type="PRINTS" id="PR00420">
    <property type="entry name" value="RNGMNOXGNASE"/>
</dbReference>
<dbReference type="Proteomes" id="UP000027997">
    <property type="component" value="Unassembled WGS sequence"/>
</dbReference>
<keyword evidence="11" id="KW-1185">Reference proteome</keyword>
<evidence type="ECO:0000256" key="3">
    <source>
        <dbReference type="ARBA" id="ARBA00022630"/>
    </source>
</evidence>
<evidence type="ECO:0000259" key="7">
    <source>
        <dbReference type="Pfam" id="PF01494"/>
    </source>
</evidence>
<evidence type="ECO:0000256" key="1">
    <source>
        <dbReference type="ARBA" id="ARBA00001974"/>
    </source>
</evidence>
<comment type="cofactor">
    <cofactor evidence="1 6">
        <name>FAD</name>
        <dbReference type="ChEBI" id="CHEBI:57692"/>
    </cofactor>
</comment>
<dbReference type="STRING" id="305900.GV64_01355"/>
<organism evidence="10 11">
    <name type="scientific">Endozoicomonas elysicola</name>
    <dbReference type="NCBI Taxonomy" id="305900"/>
    <lineage>
        <taxon>Bacteria</taxon>
        <taxon>Pseudomonadati</taxon>
        <taxon>Pseudomonadota</taxon>
        <taxon>Gammaproteobacteria</taxon>
        <taxon>Oceanospirillales</taxon>
        <taxon>Endozoicomonadaceae</taxon>
        <taxon>Endozoicomonas</taxon>
    </lineage>
</organism>
<dbReference type="PROSITE" id="PS51257">
    <property type="entry name" value="PROKAR_LIPOPROTEIN"/>
    <property type="match status" value="1"/>
</dbReference>
<keyword evidence="3 6" id="KW-0285">Flavoprotein</keyword>
<sequence>MSEDKFDVIIVGAGLAGCISAYLLAKAGLETLVIERGNFPGSKNVTGGRLYAHSIEKIFPNFAEEAPVERCIVHEKVSFMDGSSSVTLDYASPEAADPGSRSYAVLRSKFDQWLAEQAESEGASIVPGVHVDDLIVRDGKVCGVIAGGEEMEADVVLLADGVNSMLGQKLGMVTGVNAHNTGVGVKEVIELSRQQINDRFGCMDNEGAAWLFVGSPSDGQMGGGFLYTNEDSVSLGLVFGLHNIDKVSKSIPQMMEDFKNHPTVKPLIAGGKTVEYSAHVVPEGGYDMVPKMVGDGVLIAGDAAGLCLNIGFTIRGMDLAIASGEAAANAIIKAKEAGDFSEAGLASYKTTLDNSFVMKDLQLYKKVPGFLDNPRMFNQYPTMMTGIMKDLYTMNGTSAPLRKIVMPHLKQAGFMNLIKDGFKGATAL</sequence>
<reference evidence="10 11" key="1">
    <citation type="submission" date="2014-06" db="EMBL/GenBank/DDBJ databases">
        <title>Whole Genome Sequences of Three Symbiotic Endozoicomonas Bacteria.</title>
        <authorList>
            <person name="Neave M.J."/>
            <person name="Apprill A."/>
            <person name="Voolstra C.R."/>
        </authorList>
    </citation>
    <scope>NUCLEOTIDE SEQUENCE [LARGE SCALE GENOMIC DNA]</scope>
    <source>
        <strain evidence="10 11">DSM 22380</strain>
    </source>
</reference>
<dbReference type="InterPro" id="IPR002938">
    <property type="entry name" value="FAD-bd"/>
</dbReference>
<dbReference type="NCBIfam" id="NF007450">
    <property type="entry name" value="PRK10015.1"/>
    <property type="match status" value="1"/>
</dbReference>
<dbReference type="InterPro" id="IPR039651">
    <property type="entry name" value="FixC-like"/>
</dbReference>
<dbReference type="Pfam" id="PF01494">
    <property type="entry name" value="FAD_binding_3"/>
    <property type="match status" value="1"/>
</dbReference>
<dbReference type="InterPro" id="IPR036188">
    <property type="entry name" value="FAD/NAD-bd_sf"/>
</dbReference>
<comment type="similarity">
    <text evidence="2 6">Belongs to the ETF-QO/FixC family.</text>
</comment>
<comment type="function">
    <text evidence="6">Part of an electron transfer system.</text>
</comment>
<feature type="domain" description="FAD-binding" evidence="7">
    <location>
        <begin position="6"/>
        <end position="173"/>
    </location>
</feature>
<dbReference type="GO" id="GO:0071949">
    <property type="term" value="F:FAD binding"/>
    <property type="evidence" value="ECO:0007669"/>
    <property type="project" value="UniProtKB-UniRule"/>
</dbReference>
<dbReference type="InterPro" id="IPR049398">
    <property type="entry name" value="ETF-QO/FixC_UQ-bd"/>
</dbReference>
<evidence type="ECO:0000256" key="4">
    <source>
        <dbReference type="ARBA" id="ARBA00022827"/>
    </source>
</evidence>
<dbReference type="AlphaFoldDB" id="A0A081K5Y9"/>
<accession>A0A081K5Y9</accession>
<keyword evidence="5 6" id="KW-0560">Oxidoreductase</keyword>
<dbReference type="InterPro" id="IPR059103">
    <property type="entry name" value="FixC-like_C"/>
</dbReference>
<dbReference type="RefSeq" id="WP_020582001.1">
    <property type="nucleotide sequence ID" value="NZ_JOJP01000001.1"/>
</dbReference>
<proteinExistence type="inferred from homology"/>
<protein>
    <recommendedName>
        <fullName evidence="6">Protein FixC</fullName>
    </recommendedName>
</protein>